<accession>A0A6N3EMW6</accession>
<dbReference type="EMBL" id="CACRUA010000026">
    <property type="protein sequence ID" value="VYU42510.1"/>
    <property type="molecule type" value="Genomic_DNA"/>
</dbReference>
<dbReference type="InterPro" id="IPR010359">
    <property type="entry name" value="IrrE_HExxH"/>
</dbReference>
<reference evidence="3" key="1">
    <citation type="submission" date="2019-11" db="EMBL/GenBank/DDBJ databases">
        <authorList>
            <person name="Feng L."/>
        </authorList>
    </citation>
    <scope>NUCLEOTIDE SEQUENCE</scope>
    <source>
        <strain evidence="3">CsymbiosumLFYP84</strain>
    </source>
</reference>
<evidence type="ECO:0000313" key="3">
    <source>
        <dbReference type="EMBL" id="VYU42510.1"/>
    </source>
</evidence>
<dbReference type="Gene3D" id="1.10.10.2910">
    <property type="match status" value="1"/>
</dbReference>
<dbReference type="AlphaFoldDB" id="A0A6N3EMW6"/>
<keyword evidence="3" id="KW-0378">Hydrolase</keyword>
<protein>
    <submittedName>
        <fullName evidence="2">ImmA/IrrE family metallo-endopeptidase</fullName>
    </submittedName>
    <submittedName>
        <fullName evidence="3">Metallopeptidase ImmA</fullName>
        <ecNumber evidence="3">3.4.-.-</ecNumber>
    </submittedName>
</protein>
<dbReference type="EMBL" id="JAQLGM010000047">
    <property type="protein sequence ID" value="MDB2001745.1"/>
    <property type="molecule type" value="Genomic_DNA"/>
</dbReference>
<evidence type="ECO:0000313" key="2">
    <source>
        <dbReference type="EMBL" id="MDB2001745.1"/>
    </source>
</evidence>
<name>A0A6N3EMW6_CLOSY</name>
<dbReference type="GO" id="GO:0016787">
    <property type="term" value="F:hydrolase activity"/>
    <property type="evidence" value="ECO:0007669"/>
    <property type="project" value="UniProtKB-KW"/>
</dbReference>
<reference evidence="2" key="2">
    <citation type="submission" date="2023-01" db="EMBL/GenBank/DDBJ databases">
        <title>Human gut microbiome strain richness.</title>
        <authorList>
            <person name="Chen-Liaw A."/>
        </authorList>
    </citation>
    <scope>NUCLEOTIDE SEQUENCE</scope>
    <source>
        <strain evidence="2">B1_m1001713B170214d0_201011</strain>
    </source>
</reference>
<dbReference type="RefSeq" id="WP_100932195.1">
    <property type="nucleotide sequence ID" value="NZ_CACRUA010000026.1"/>
</dbReference>
<proteinExistence type="predicted"/>
<evidence type="ECO:0000259" key="1">
    <source>
        <dbReference type="Pfam" id="PF06114"/>
    </source>
</evidence>
<feature type="domain" description="IrrE N-terminal-like" evidence="1">
    <location>
        <begin position="28"/>
        <end position="119"/>
    </location>
</feature>
<gene>
    <name evidence="3" type="primary">immA</name>
    <name evidence="3" type="ORF">CSLFYP84_02198</name>
    <name evidence="2" type="ORF">PM006_16220</name>
</gene>
<dbReference type="Pfam" id="PF06114">
    <property type="entry name" value="Peptidase_M78"/>
    <property type="match status" value="1"/>
</dbReference>
<dbReference type="Proteomes" id="UP001300871">
    <property type="component" value="Unassembled WGS sequence"/>
</dbReference>
<organism evidence="3">
    <name type="scientific">Clostridium symbiosum</name>
    <name type="common">Bacteroides symbiosus</name>
    <dbReference type="NCBI Taxonomy" id="1512"/>
    <lineage>
        <taxon>Bacteria</taxon>
        <taxon>Bacillati</taxon>
        <taxon>Bacillota</taxon>
        <taxon>Clostridia</taxon>
        <taxon>Lachnospirales</taxon>
        <taxon>Lachnospiraceae</taxon>
        <taxon>Otoolea</taxon>
    </lineage>
</organism>
<dbReference type="EC" id="3.4.-.-" evidence="3"/>
<sequence>MGERERVKRLVAYCIRHYSTTDPFEIARQMKIQVQFGPLGEYAGCYLFAKNHRCIFINDCLEGPELLFVMAHELGHAIMHRKQNCYFLRNYTYLNSTVEREANLFSAYMVISDDFLLSRECCNSVEIADLYGCDYRTIEIRMKI</sequence>